<accession>A0A2N9K891</accession>
<reference evidence="4 7" key="2">
    <citation type="submission" date="2018-02" db="EMBL/GenBank/DDBJ databases">
        <authorList>
            <person name="Rodrigo-Torres L."/>
            <person name="Arahal R. D."/>
            <person name="Lucena T."/>
        </authorList>
    </citation>
    <scope>NUCLEOTIDE SEQUENCE [LARGE SCALE GENOMIC DNA]</scope>
    <source>
        <strain evidence="4 7">CECT 8486</strain>
    </source>
</reference>
<dbReference type="AlphaFoldDB" id="A0A2N9K891"/>
<keyword evidence="1 2" id="KW-0238">DNA-binding</keyword>
<dbReference type="GO" id="GO:0003677">
    <property type="term" value="F:DNA binding"/>
    <property type="evidence" value="ECO:0007669"/>
    <property type="project" value="UniProtKB-UniRule"/>
</dbReference>
<organism evidence="5 6">
    <name type="scientific">Leuconostoc suionicum</name>
    <dbReference type="NCBI Taxonomy" id="1511761"/>
    <lineage>
        <taxon>Bacteria</taxon>
        <taxon>Bacillati</taxon>
        <taxon>Bacillota</taxon>
        <taxon>Bacilli</taxon>
        <taxon>Lactobacillales</taxon>
        <taxon>Lactobacillaceae</taxon>
        <taxon>Leuconostoc</taxon>
    </lineage>
</organism>
<dbReference type="InterPro" id="IPR001647">
    <property type="entry name" value="HTH_TetR"/>
</dbReference>
<reference evidence="5 6" key="1">
    <citation type="submission" date="2018-02" db="EMBL/GenBank/DDBJ databases">
        <authorList>
            <person name="Cohen D.B."/>
            <person name="Kent A.D."/>
        </authorList>
    </citation>
    <scope>NUCLEOTIDE SEQUENCE [LARGE SCALE GENOMIC DNA]</scope>
    <source>
        <strain evidence="5 6">CECT 9216</strain>
    </source>
</reference>
<evidence type="ECO:0000313" key="6">
    <source>
        <dbReference type="Proteomes" id="UP000237923"/>
    </source>
</evidence>
<gene>
    <name evidence="4" type="ORF">LES8486_00464</name>
    <name evidence="5" type="ORF">LES9216_00611</name>
</gene>
<evidence type="ECO:0000313" key="7">
    <source>
        <dbReference type="Proteomes" id="UP000239237"/>
    </source>
</evidence>
<dbReference type="InterPro" id="IPR039532">
    <property type="entry name" value="TetR_C_Firmicutes"/>
</dbReference>
<dbReference type="SUPFAM" id="SSF46689">
    <property type="entry name" value="Homeodomain-like"/>
    <property type="match status" value="1"/>
</dbReference>
<evidence type="ECO:0000259" key="3">
    <source>
        <dbReference type="PROSITE" id="PS50977"/>
    </source>
</evidence>
<keyword evidence="7" id="KW-1185">Reference proteome</keyword>
<evidence type="ECO:0000256" key="1">
    <source>
        <dbReference type="ARBA" id="ARBA00023125"/>
    </source>
</evidence>
<dbReference type="EMBL" id="OKQR01000001">
    <property type="protein sequence ID" value="SPD91484.1"/>
    <property type="molecule type" value="Genomic_DNA"/>
</dbReference>
<evidence type="ECO:0000313" key="4">
    <source>
        <dbReference type="EMBL" id="SPD91484.1"/>
    </source>
</evidence>
<dbReference type="Proteomes" id="UP000239237">
    <property type="component" value="Unassembled WGS sequence"/>
</dbReference>
<evidence type="ECO:0000256" key="2">
    <source>
        <dbReference type="PROSITE-ProRule" id="PRU00335"/>
    </source>
</evidence>
<name>A0A2N9K891_9LACO</name>
<dbReference type="PANTHER" id="PTHR43479">
    <property type="entry name" value="ACREF/ENVCD OPERON REPRESSOR-RELATED"/>
    <property type="match status" value="1"/>
</dbReference>
<dbReference type="InterPro" id="IPR050624">
    <property type="entry name" value="HTH-type_Tx_Regulator"/>
</dbReference>
<evidence type="ECO:0000313" key="5">
    <source>
        <dbReference type="EMBL" id="SPE06709.1"/>
    </source>
</evidence>
<dbReference type="Proteomes" id="UP000237923">
    <property type="component" value="Unassembled WGS sequence"/>
</dbReference>
<proteinExistence type="predicted"/>
<dbReference type="EMBL" id="OKQU01000001">
    <property type="protein sequence ID" value="SPE06709.1"/>
    <property type="molecule type" value="Genomic_DNA"/>
</dbReference>
<sequence>MEHTKIKRSKDSIRNALLTLLKDTSIEKITISDLTREAKVNRSTFYSHYVDKINLIEDLESFFIAEIDKTLNEKFENNTVEQGIIMSIQKLVYFALEPTHFSFLKLMLSQNGDPKFADKISESISKQIATVTRKENKASLYVRRFVSRGLLELIIVWLADEERPAPEEFIELVKKSQLFSPMQLVLHQNI</sequence>
<dbReference type="PANTHER" id="PTHR43479:SF7">
    <property type="entry name" value="TETR-FAMILY TRANSCRIPTIONAL REGULATOR"/>
    <property type="match status" value="1"/>
</dbReference>
<feature type="DNA-binding region" description="H-T-H motif" evidence="2">
    <location>
        <begin position="30"/>
        <end position="49"/>
    </location>
</feature>
<dbReference type="Gene3D" id="1.10.357.10">
    <property type="entry name" value="Tetracycline Repressor, domain 2"/>
    <property type="match status" value="1"/>
</dbReference>
<feature type="domain" description="HTH tetR-type" evidence="3">
    <location>
        <begin position="7"/>
        <end position="67"/>
    </location>
</feature>
<dbReference type="PROSITE" id="PS50977">
    <property type="entry name" value="HTH_TETR_2"/>
    <property type="match status" value="1"/>
</dbReference>
<dbReference type="RefSeq" id="WP_105299587.1">
    <property type="nucleotide sequence ID" value="NZ_OKQR01000001.1"/>
</dbReference>
<dbReference type="InterPro" id="IPR009057">
    <property type="entry name" value="Homeodomain-like_sf"/>
</dbReference>
<dbReference type="Pfam" id="PF14278">
    <property type="entry name" value="TetR_C_8"/>
    <property type="match status" value="1"/>
</dbReference>
<protein>
    <recommendedName>
        <fullName evidence="3">HTH tetR-type domain-containing protein</fullName>
    </recommendedName>
</protein>